<keyword evidence="2" id="KW-0808">Transferase</keyword>
<protein>
    <submittedName>
        <fullName evidence="3">Uncharacterized protein</fullName>
    </submittedName>
</protein>
<dbReference type="SUPFAM" id="SSF53756">
    <property type="entry name" value="UDP-Glycosyltransferase/glycogen phosphorylase"/>
    <property type="match status" value="1"/>
</dbReference>
<dbReference type="Gene3D" id="3.40.50.2000">
    <property type="entry name" value="Glycogen Phosphorylase B"/>
    <property type="match status" value="3"/>
</dbReference>
<sequence>MHMCSKTAQLVQIPSGPGHLAFSYLNSENQVLFLRRKDMDDCVRLVLVTFPAQGYTNSSLQFAKRLVKMGVNVTFVTTFSALNRMSKSTSTPQALTFSSFSDGYDDGAQINDCYGEELKARGSKAVEKILKSEAERGQPFIHVSMWSTPHFSLRKYMNDPSWSIELLGLPVLTRSDLPSFLLASNTLNLALPSLKEHFGVLDYERNSKVLVNTFDALESEALRAIEKLNFVAIGPLIPSAFLDGKDPSDTSFGGDLFQDSKAYIEWLNSKASESVVYIAFGSLSAIAK</sequence>
<evidence type="ECO:0000256" key="1">
    <source>
        <dbReference type="ARBA" id="ARBA00009995"/>
    </source>
</evidence>
<accession>A0A834HDE2</accession>
<dbReference type="EMBL" id="WJXA01000002">
    <property type="protein sequence ID" value="KAF7150260.1"/>
    <property type="molecule type" value="Genomic_DNA"/>
</dbReference>
<dbReference type="GO" id="GO:0080043">
    <property type="term" value="F:quercetin 3-O-glucosyltransferase activity"/>
    <property type="evidence" value="ECO:0007669"/>
    <property type="project" value="TreeGrafter"/>
</dbReference>
<keyword evidence="4" id="KW-1185">Reference proteome</keyword>
<dbReference type="Proteomes" id="UP000626092">
    <property type="component" value="Unassembled WGS sequence"/>
</dbReference>
<evidence type="ECO:0000313" key="4">
    <source>
        <dbReference type="Proteomes" id="UP000626092"/>
    </source>
</evidence>
<keyword evidence="2" id="KW-0328">Glycosyltransferase</keyword>
<dbReference type="OrthoDB" id="5835829at2759"/>
<dbReference type="GO" id="GO:0080044">
    <property type="term" value="F:quercetin 7-O-glucosyltransferase activity"/>
    <property type="evidence" value="ECO:0007669"/>
    <property type="project" value="TreeGrafter"/>
</dbReference>
<evidence type="ECO:0000256" key="2">
    <source>
        <dbReference type="ARBA" id="ARBA00022676"/>
    </source>
</evidence>
<proteinExistence type="inferred from homology"/>
<dbReference type="PANTHER" id="PTHR11926">
    <property type="entry name" value="GLUCOSYL/GLUCURONOSYL TRANSFERASES"/>
    <property type="match status" value="1"/>
</dbReference>
<dbReference type="AlphaFoldDB" id="A0A834HDE2"/>
<evidence type="ECO:0000313" key="3">
    <source>
        <dbReference type="EMBL" id="KAF7150260.1"/>
    </source>
</evidence>
<gene>
    <name evidence="3" type="ORF">RHSIM_Rhsim02G0068200</name>
</gene>
<comment type="similarity">
    <text evidence="1">Belongs to the UDP-glycosyltransferase family.</text>
</comment>
<name>A0A834HDE2_RHOSS</name>
<comment type="caution">
    <text evidence="3">The sequence shown here is derived from an EMBL/GenBank/DDBJ whole genome shotgun (WGS) entry which is preliminary data.</text>
</comment>
<organism evidence="3 4">
    <name type="scientific">Rhododendron simsii</name>
    <name type="common">Sims's rhododendron</name>
    <dbReference type="NCBI Taxonomy" id="118357"/>
    <lineage>
        <taxon>Eukaryota</taxon>
        <taxon>Viridiplantae</taxon>
        <taxon>Streptophyta</taxon>
        <taxon>Embryophyta</taxon>
        <taxon>Tracheophyta</taxon>
        <taxon>Spermatophyta</taxon>
        <taxon>Magnoliopsida</taxon>
        <taxon>eudicotyledons</taxon>
        <taxon>Gunneridae</taxon>
        <taxon>Pentapetalae</taxon>
        <taxon>asterids</taxon>
        <taxon>Ericales</taxon>
        <taxon>Ericaceae</taxon>
        <taxon>Ericoideae</taxon>
        <taxon>Rhodoreae</taxon>
        <taxon>Rhododendron</taxon>
    </lineage>
</organism>
<reference evidence="3" key="1">
    <citation type="submission" date="2019-11" db="EMBL/GenBank/DDBJ databases">
        <authorList>
            <person name="Liu Y."/>
            <person name="Hou J."/>
            <person name="Li T.-Q."/>
            <person name="Guan C.-H."/>
            <person name="Wu X."/>
            <person name="Wu H.-Z."/>
            <person name="Ling F."/>
            <person name="Zhang R."/>
            <person name="Shi X.-G."/>
            <person name="Ren J.-P."/>
            <person name="Chen E.-F."/>
            <person name="Sun J.-M."/>
        </authorList>
    </citation>
    <scope>NUCLEOTIDE SEQUENCE</scope>
    <source>
        <strain evidence="3">Adult_tree_wgs_1</strain>
        <tissue evidence="3">Leaves</tissue>
    </source>
</reference>
<dbReference type="PANTHER" id="PTHR11926:SF870">
    <property type="entry name" value="UDP-GLYCOSYLTRANSFERASE 75B1"/>
    <property type="match status" value="1"/>
</dbReference>